<dbReference type="Gene3D" id="3.40.50.12230">
    <property type="match status" value="1"/>
</dbReference>
<dbReference type="GO" id="GO:0004479">
    <property type="term" value="F:methionyl-tRNA formyltransferase activity"/>
    <property type="evidence" value="ECO:0007669"/>
    <property type="project" value="UniProtKB-EC"/>
</dbReference>
<protein>
    <recommendedName>
        <fullName evidence="1">methionyl-tRNA formyltransferase</fullName>
        <ecNumber evidence="1">2.1.2.9</ecNumber>
    </recommendedName>
</protein>
<dbReference type="Proteomes" id="UP000800200">
    <property type="component" value="Unassembled WGS sequence"/>
</dbReference>
<proteinExistence type="predicted"/>
<dbReference type="AlphaFoldDB" id="A0A6A6DXJ7"/>
<gene>
    <name evidence="3" type="ORF">K469DRAFT_579598</name>
</gene>
<dbReference type="EC" id="2.1.2.9" evidence="1"/>
<evidence type="ECO:0000259" key="2">
    <source>
        <dbReference type="Pfam" id="PF00551"/>
    </source>
</evidence>
<accession>A0A6A6DXJ7</accession>
<sequence>MNLVCGFPSPIRCFSSINFCRYNSTKAADPLRILFCGSDEFSIASLRALNKAHQTYPELITSINVVHRPGKKTGRGLKVIREVPIKQVAVEELKLDTHEIDTFTGWTPPDLINLVVAVSFGLLVPPRILNKAKYGGLNVHPSLLPDLRGPAPLHHTLLKKRTKIGITVQTLHPKHFDQGMIVAQTPSPGLDIPFSATLSELTHSMGVLGGQMLVDVLRTRSFVPPIEDAGWYTNSGGPTDHAEKITKQHRYIDFSTATAEDIILRHQVLGDLWCTMDDGQRVIFHEFQLSDLNYDGDTRTGFFILDESSNAPLLARTGDNRVLKILSSTIGGGKRGQGNQAVKHALASTT</sequence>
<evidence type="ECO:0000256" key="1">
    <source>
        <dbReference type="ARBA" id="ARBA00012261"/>
    </source>
</evidence>
<dbReference type="GO" id="GO:0005739">
    <property type="term" value="C:mitochondrion"/>
    <property type="evidence" value="ECO:0007669"/>
    <property type="project" value="TreeGrafter"/>
</dbReference>
<dbReference type="PANTHER" id="PTHR11138">
    <property type="entry name" value="METHIONYL-TRNA FORMYLTRANSFERASE"/>
    <property type="match status" value="1"/>
</dbReference>
<evidence type="ECO:0000313" key="4">
    <source>
        <dbReference type="Proteomes" id="UP000800200"/>
    </source>
</evidence>
<evidence type="ECO:0000313" key="3">
    <source>
        <dbReference type="EMBL" id="KAF2184284.1"/>
    </source>
</evidence>
<dbReference type="InterPro" id="IPR002376">
    <property type="entry name" value="Formyl_transf_N"/>
</dbReference>
<reference evidence="3" key="1">
    <citation type="journal article" date="2020" name="Stud. Mycol.">
        <title>101 Dothideomycetes genomes: a test case for predicting lifestyles and emergence of pathogens.</title>
        <authorList>
            <person name="Haridas S."/>
            <person name="Albert R."/>
            <person name="Binder M."/>
            <person name="Bloem J."/>
            <person name="Labutti K."/>
            <person name="Salamov A."/>
            <person name="Andreopoulos B."/>
            <person name="Baker S."/>
            <person name="Barry K."/>
            <person name="Bills G."/>
            <person name="Bluhm B."/>
            <person name="Cannon C."/>
            <person name="Castanera R."/>
            <person name="Culley D."/>
            <person name="Daum C."/>
            <person name="Ezra D."/>
            <person name="Gonzalez J."/>
            <person name="Henrissat B."/>
            <person name="Kuo A."/>
            <person name="Liang C."/>
            <person name="Lipzen A."/>
            <person name="Lutzoni F."/>
            <person name="Magnuson J."/>
            <person name="Mondo S."/>
            <person name="Nolan M."/>
            <person name="Ohm R."/>
            <person name="Pangilinan J."/>
            <person name="Park H.-J."/>
            <person name="Ramirez L."/>
            <person name="Alfaro M."/>
            <person name="Sun H."/>
            <person name="Tritt A."/>
            <person name="Yoshinaga Y."/>
            <person name="Zwiers L.-H."/>
            <person name="Turgeon B."/>
            <person name="Goodwin S."/>
            <person name="Spatafora J."/>
            <person name="Crous P."/>
            <person name="Grigoriev I."/>
        </authorList>
    </citation>
    <scope>NUCLEOTIDE SEQUENCE</scope>
    <source>
        <strain evidence="3">CBS 207.26</strain>
    </source>
</reference>
<feature type="domain" description="Formyl transferase N-terminal" evidence="2">
    <location>
        <begin position="32"/>
        <end position="216"/>
    </location>
</feature>
<name>A0A6A6DXJ7_9PEZI</name>
<dbReference type="PANTHER" id="PTHR11138:SF5">
    <property type="entry name" value="METHIONYL-TRNA FORMYLTRANSFERASE, MITOCHONDRIAL"/>
    <property type="match status" value="1"/>
</dbReference>
<organism evidence="3 4">
    <name type="scientific">Zopfia rhizophila CBS 207.26</name>
    <dbReference type="NCBI Taxonomy" id="1314779"/>
    <lineage>
        <taxon>Eukaryota</taxon>
        <taxon>Fungi</taxon>
        <taxon>Dikarya</taxon>
        <taxon>Ascomycota</taxon>
        <taxon>Pezizomycotina</taxon>
        <taxon>Dothideomycetes</taxon>
        <taxon>Dothideomycetes incertae sedis</taxon>
        <taxon>Zopfiaceae</taxon>
        <taxon>Zopfia</taxon>
    </lineage>
</organism>
<dbReference type="CDD" id="cd08646">
    <property type="entry name" value="FMT_core_Met-tRNA-FMT_N"/>
    <property type="match status" value="1"/>
</dbReference>
<keyword evidence="3" id="KW-0808">Transferase</keyword>
<dbReference type="InterPro" id="IPR036477">
    <property type="entry name" value="Formyl_transf_N_sf"/>
</dbReference>
<dbReference type="OrthoDB" id="10268103at2759"/>
<dbReference type="EMBL" id="ML994638">
    <property type="protein sequence ID" value="KAF2184284.1"/>
    <property type="molecule type" value="Genomic_DNA"/>
</dbReference>
<dbReference type="Pfam" id="PF00551">
    <property type="entry name" value="Formyl_trans_N"/>
    <property type="match status" value="1"/>
</dbReference>
<dbReference type="InterPro" id="IPR041711">
    <property type="entry name" value="Met-tRNA-FMT_N"/>
</dbReference>
<keyword evidence="4" id="KW-1185">Reference proteome</keyword>
<dbReference type="SUPFAM" id="SSF53328">
    <property type="entry name" value="Formyltransferase"/>
    <property type="match status" value="1"/>
</dbReference>